<evidence type="ECO:0000313" key="3">
    <source>
        <dbReference type="Proteomes" id="UP001642260"/>
    </source>
</evidence>
<gene>
    <name evidence="2" type="ORF">ERUC_LOCUS41706</name>
</gene>
<dbReference type="AlphaFoldDB" id="A0ABC8LZV5"/>
<feature type="coiled-coil region" evidence="1">
    <location>
        <begin position="15"/>
        <end position="49"/>
    </location>
</feature>
<keyword evidence="3" id="KW-1185">Reference proteome</keyword>
<accession>A0ABC8LZV5</accession>
<evidence type="ECO:0000256" key="1">
    <source>
        <dbReference type="SAM" id="Coils"/>
    </source>
</evidence>
<proteinExistence type="predicted"/>
<evidence type="ECO:0000313" key="2">
    <source>
        <dbReference type="EMBL" id="CAH8389223.1"/>
    </source>
</evidence>
<dbReference type="EMBL" id="CAKOAT010827376">
    <property type="protein sequence ID" value="CAH8389223.1"/>
    <property type="molecule type" value="Genomic_DNA"/>
</dbReference>
<comment type="caution">
    <text evidence="2">The sequence shown here is derived from an EMBL/GenBank/DDBJ whole genome shotgun (WGS) entry which is preliminary data.</text>
</comment>
<name>A0ABC8LZV5_ERUVS</name>
<keyword evidence="1" id="KW-0175">Coiled coil</keyword>
<protein>
    <submittedName>
        <fullName evidence="2">Uncharacterized protein</fullName>
    </submittedName>
</protein>
<organism evidence="2 3">
    <name type="scientific">Eruca vesicaria subsp. sativa</name>
    <name type="common">Garden rocket</name>
    <name type="synonym">Eruca sativa</name>
    <dbReference type="NCBI Taxonomy" id="29727"/>
    <lineage>
        <taxon>Eukaryota</taxon>
        <taxon>Viridiplantae</taxon>
        <taxon>Streptophyta</taxon>
        <taxon>Embryophyta</taxon>
        <taxon>Tracheophyta</taxon>
        <taxon>Spermatophyta</taxon>
        <taxon>Magnoliopsida</taxon>
        <taxon>eudicotyledons</taxon>
        <taxon>Gunneridae</taxon>
        <taxon>Pentapetalae</taxon>
        <taxon>rosids</taxon>
        <taxon>malvids</taxon>
        <taxon>Brassicales</taxon>
        <taxon>Brassicaceae</taxon>
        <taxon>Brassiceae</taxon>
        <taxon>Eruca</taxon>
    </lineage>
</organism>
<reference evidence="2 3" key="1">
    <citation type="submission" date="2022-03" db="EMBL/GenBank/DDBJ databases">
        <authorList>
            <person name="Macdonald S."/>
            <person name="Ahmed S."/>
            <person name="Newling K."/>
        </authorList>
    </citation>
    <scope>NUCLEOTIDE SEQUENCE [LARGE SCALE GENOMIC DNA]</scope>
</reference>
<sequence length="63" mass="7560">MINLVLTIQFCCAYTNELELEIVHLKKENARLKRQEEKMQLKIVEATQHQTRKTLQRSWTSPF</sequence>
<dbReference type="Proteomes" id="UP001642260">
    <property type="component" value="Unassembled WGS sequence"/>
</dbReference>